<feature type="region of interest" description="Disordered" evidence="1">
    <location>
        <begin position="121"/>
        <end position="160"/>
    </location>
</feature>
<dbReference type="PROSITE" id="PS51029">
    <property type="entry name" value="MADF"/>
    <property type="match status" value="1"/>
</dbReference>
<evidence type="ECO:0000259" key="2">
    <source>
        <dbReference type="PROSITE" id="PS51029"/>
    </source>
</evidence>
<name>A0AAV1L7R7_9NEOP</name>
<dbReference type="Proteomes" id="UP001314205">
    <property type="component" value="Unassembled WGS sequence"/>
</dbReference>
<dbReference type="SMART" id="SM00595">
    <property type="entry name" value="MADF"/>
    <property type="match status" value="1"/>
</dbReference>
<proteinExistence type="predicted"/>
<dbReference type="PANTHER" id="PTHR12243">
    <property type="entry name" value="MADF DOMAIN TRANSCRIPTION FACTOR"/>
    <property type="match status" value="1"/>
</dbReference>
<dbReference type="PANTHER" id="PTHR12243:SF67">
    <property type="entry name" value="COREPRESSOR OF PANGOLIN, ISOFORM A-RELATED"/>
    <property type="match status" value="1"/>
</dbReference>
<dbReference type="InterPro" id="IPR006578">
    <property type="entry name" value="MADF-dom"/>
</dbReference>
<gene>
    <name evidence="3" type="ORF">PARMNEM_LOCUS11309</name>
</gene>
<evidence type="ECO:0000256" key="1">
    <source>
        <dbReference type="SAM" id="MobiDB-lite"/>
    </source>
</evidence>
<evidence type="ECO:0000313" key="4">
    <source>
        <dbReference type="Proteomes" id="UP001314205"/>
    </source>
</evidence>
<feature type="domain" description="MADF" evidence="2">
    <location>
        <begin position="5"/>
        <end position="94"/>
    </location>
</feature>
<comment type="caution">
    <text evidence="3">The sequence shown here is derived from an EMBL/GenBank/DDBJ whole genome shotgun (WGS) entry which is preliminary data.</text>
</comment>
<dbReference type="Pfam" id="PF10545">
    <property type="entry name" value="MADF_DNA_bdg"/>
    <property type="match status" value="1"/>
</dbReference>
<protein>
    <recommendedName>
        <fullName evidence="2">MADF domain-containing protein</fullName>
    </recommendedName>
</protein>
<sequence>MDEIALILFVQQYEDLYNLQHPHYMNRQRRDNIWEEIGERMNETGTVCRERWSRIRENYRKALSLRKTKSGQAASKIKPPKYNKELSFLTSYINDEEHRLSNISLPEREIVRETSSSHVLYSQVDSPGDDSQHSESPLPRYTPTRPYSRTSSHKSTDNPTTSVAAVLKEYLAKQKDVPHNSAQNNINVHQDPLIEFFMSMARTVQRFDKKKQLHIKGKLFQLVHNAELEMLNEKDAPSVPIGTVHSPELTHFTLPLNPIQNTTTFQSIAIPHFTIAEERSAHKISYIAPTTSTVISGVTRFTNEEKYCPDHIVCIWRV</sequence>
<evidence type="ECO:0000313" key="3">
    <source>
        <dbReference type="EMBL" id="CAK1591018.1"/>
    </source>
</evidence>
<accession>A0AAV1L7R7</accession>
<keyword evidence="4" id="KW-1185">Reference proteome</keyword>
<dbReference type="InterPro" id="IPR039353">
    <property type="entry name" value="TF_Adf1"/>
</dbReference>
<organism evidence="3 4">
    <name type="scientific">Parnassius mnemosyne</name>
    <name type="common">clouded apollo</name>
    <dbReference type="NCBI Taxonomy" id="213953"/>
    <lineage>
        <taxon>Eukaryota</taxon>
        <taxon>Metazoa</taxon>
        <taxon>Ecdysozoa</taxon>
        <taxon>Arthropoda</taxon>
        <taxon>Hexapoda</taxon>
        <taxon>Insecta</taxon>
        <taxon>Pterygota</taxon>
        <taxon>Neoptera</taxon>
        <taxon>Endopterygota</taxon>
        <taxon>Lepidoptera</taxon>
        <taxon>Glossata</taxon>
        <taxon>Ditrysia</taxon>
        <taxon>Papilionoidea</taxon>
        <taxon>Papilionidae</taxon>
        <taxon>Parnassiinae</taxon>
        <taxon>Parnassini</taxon>
        <taxon>Parnassius</taxon>
        <taxon>Driopa</taxon>
    </lineage>
</organism>
<reference evidence="3 4" key="1">
    <citation type="submission" date="2023-11" db="EMBL/GenBank/DDBJ databases">
        <authorList>
            <person name="Hedman E."/>
            <person name="Englund M."/>
            <person name="Stromberg M."/>
            <person name="Nyberg Akerstrom W."/>
            <person name="Nylinder S."/>
            <person name="Jareborg N."/>
            <person name="Kallberg Y."/>
            <person name="Kronander E."/>
        </authorList>
    </citation>
    <scope>NUCLEOTIDE SEQUENCE [LARGE SCALE GENOMIC DNA]</scope>
</reference>
<dbReference type="EMBL" id="CAVLGL010000086">
    <property type="protein sequence ID" value="CAK1591018.1"/>
    <property type="molecule type" value="Genomic_DNA"/>
</dbReference>
<dbReference type="AlphaFoldDB" id="A0AAV1L7R7"/>